<dbReference type="PRINTS" id="PR00838">
    <property type="entry name" value="V5ALLERGEN"/>
</dbReference>
<dbReference type="SUPFAM" id="SSF55797">
    <property type="entry name" value="PR-1-like"/>
    <property type="match status" value="1"/>
</dbReference>
<dbReference type="InterPro" id="IPR001283">
    <property type="entry name" value="CRISP-related"/>
</dbReference>
<dbReference type="InterPro" id="IPR014044">
    <property type="entry name" value="CAP_dom"/>
</dbReference>
<dbReference type="EMBL" id="CAKAEH010000511">
    <property type="protein sequence ID" value="CAG9531212.1"/>
    <property type="molecule type" value="Genomic_DNA"/>
</dbReference>
<dbReference type="SMART" id="SM00198">
    <property type="entry name" value="SCP"/>
    <property type="match status" value="1"/>
</dbReference>
<protein>
    <recommendedName>
        <fullName evidence="2">SCP domain-containing protein</fullName>
    </recommendedName>
</protein>
<comment type="caution">
    <text evidence="3">The sequence shown here is derived from an EMBL/GenBank/DDBJ whole genome shotgun (WGS) entry which is preliminary data.</text>
</comment>
<evidence type="ECO:0000256" key="1">
    <source>
        <dbReference type="SAM" id="SignalP"/>
    </source>
</evidence>
<dbReference type="Pfam" id="PF00188">
    <property type="entry name" value="CAP"/>
    <property type="match status" value="1"/>
</dbReference>
<evidence type="ECO:0000313" key="4">
    <source>
        <dbReference type="Proteomes" id="UP000746747"/>
    </source>
</evidence>
<organism evidence="3 4">
    <name type="scientific">Cercopithifilaria johnstoni</name>
    <dbReference type="NCBI Taxonomy" id="2874296"/>
    <lineage>
        <taxon>Eukaryota</taxon>
        <taxon>Metazoa</taxon>
        <taxon>Ecdysozoa</taxon>
        <taxon>Nematoda</taxon>
        <taxon>Chromadorea</taxon>
        <taxon>Rhabditida</taxon>
        <taxon>Spirurina</taxon>
        <taxon>Spiruromorpha</taxon>
        <taxon>Filarioidea</taxon>
        <taxon>Onchocercidae</taxon>
        <taxon>Cercopithifilaria</taxon>
    </lineage>
</organism>
<dbReference type="InterPro" id="IPR035940">
    <property type="entry name" value="CAP_sf"/>
</dbReference>
<keyword evidence="1" id="KW-0732">Signal</keyword>
<name>A0A8J2M151_9BILA</name>
<dbReference type="OrthoDB" id="5874910at2759"/>
<feature type="chain" id="PRO_5035298353" description="SCP domain-containing protein" evidence="1">
    <location>
        <begin position="17"/>
        <end position="220"/>
    </location>
</feature>
<feature type="signal peptide" evidence="1">
    <location>
        <begin position="1"/>
        <end position="16"/>
    </location>
</feature>
<gene>
    <name evidence="3" type="ORF">CJOHNSTONI_LOCUS1631</name>
</gene>
<feature type="domain" description="SCP" evidence="2">
    <location>
        <begin position="27"/>
        <end position="190"/>
    </location>
</feature>
<dbReference type="InterPro" id="IPR002413">
    <property type="entry name" value="V5_allergen-like"/>
</dbReference>
<dbReference type="CDD" id="cd05380">
    <property type="entry name" value="CAP_euk"/>
    <property type="match status" value="1"/>
</dbReference>
<accession>A0A8J2M151</accession>
<dbReference type="PANTHER" id="PTHR10334">
    <property type="entry name" value="CYSTEINE-RICH SECRETORY PROTEIN-RELATED"/>
    <property type="match status" value="1"/>
</dbReference>
<dbReference type="Gene3D" id="3.40.33.10">
    <property type="entry name" value="CAP"/>
    <property type="match status" value="1"/>
</dbReference>
<dbReference type="PRINTS" id="PR00837">
    <property type="entry name" value="V5TPXLIKE"/>
</dbReference>
<evidence type="ECO:0000313" key="3">
    <source>
        <dbReference type="EMBL" id="CAG9531212.1"/>
    </source>
</evidence>
<sequence>MFLSIAFFAIIAAVESLNCAGGQLTSKQRKDIVRQNNRLRSQLIRGKLKNKDGKYMPRGKNMLKLKWSCPLERSAQQWANQCVFEHSPRDQRKGIGENVYYYRSPAGVEKFKKTAGTDAGKYWWLELPELYKNNPTNNLTNDVSRQGVLHFTQMAWSKTHKIGCGIASNCENGHKIIVICHYKPGGNKPNQLIYQRGIPCKMNNDCYTKKCAKKSGLCIK</sequence>
<proteinExistence type="predicted"/>
<dbReference type="AlphaFoldDB" id="A0A8J2M151"/>
<evidence type="ECO:0000259" key="2">
    <source>
        <dbReference type="SMART" id="SM00198"/>
    </source>
</evidence>
<dbReference type="Proteomes" id="UP000746747">
    <property type="component" value="Unassembled WGS sequence"/>
</dbReference>
<reference evidence="3" key="1">
    <citation type="submission" date="2021-09" db="EMBL/GenBank/DDBJ databases">
        <authorList>
            <consortium name="Pathogen Informatics"/>
        </authorList>
    </citation>
    <scope>NUCLEOTIDE SEQUENCE</scope>
</reference>
<keyword evidence="4" id="KW-1185">Reference proteome</keyword>